<evidence type="ECO:0000256" key="1">
    <source>
        <dbReference type="SAM" id="SignalP"/>
    </source>
</evidence>
<accession>A0A518GJJ8</accession>
<feature type="signal peptide" evidence="1">
    <location>
        <begin position="1"/>
        <end position="36"/>
    </location>
</feature>
<protein>
    <submittedName>
        <fullName evidence="2">Nickel uptake substrate-specific transmembrane region</fullName>
    </submittedName>
</protein>
<keyword evidence="2" id="KW-0472">Membrane</keyword>
<dbReference type="KEGG" id="peh:Spb1_06300"/>
<feature type="chain" id="PRO_5022178332" evidence="1">
    <location>
        <begin position="37"/>
        <end position="266"/>
    </location>
</feature>
<sequence length="266" mass="28521" precursor="true">MLTSLMMINQKASATSILAHAILALSVAAISTIASAHDTWVQTNVAQVAPSEVVHIDLMLGNHGNEHRDFKLASKIGIDKVSFDLISPDGNQQDLKSRVADIGNAAKEGFWSVRQVASQPGTYVAAQSLDTLHGTTRAYRNAKCYFQVGEKVGGVDPLKPLGQPIELVPQSNPATAKAGEPITVQVLLKGKPLADATMSFIPRGAELAADFDPNFERKTDASGKATFTPAEANYYLVVVHHAADDETGEKYERSHYAATLTLNIAR</sequence>
<dbReference type="Pfam" id="PF10670">
    <property type="entry name" value="DUF4198"/>
    <property type="match status" value="1"/>
</dbReference>
<evidence type="ECO:0000313" key="3">
    <source>
        <dbReference type="Proteomes" id="UP000315349"/>
    </source>
</evidence>
<keyword evidence="3" id="KW-1185">Reference proteome</keyword>
<name>A0A518GJJ8_9PLAN</name>
<keyword evidence="1" id="KW-0732">Signal</keyword>
<keyword evidence="2" id="KW-0812">Transmembrane</keyword>
<dbReference type="RefSeq" id="WP_246128338.1">
    <property type="nucleotide sequence ID" value="NZ_CP036299.1"/>
</dbReference>
<dbReference type="EMBL" id="CP036299">
    <property type="protein sequence ID" value="QDV28765.1"/>
    <property type="molecule type" value="Genomic_DNA"/>
</dbReference>
<gene>
    <name evidence="2" type="ORF">Spb1_06300</name>
</gene>
<reference evidence="2 3" key="1">
    <citation type="submission" date="2019-02" db="EMBL/GenBank/DDBJ databases">
        <title>Deep-cultivation of Planctomycetes and their phenomic and genomic characterization uncovers novel biology.</title>
        <authorList>
            <person name="Wiegand S."/>
            <person name="Jogler M."/>
            <person name="Boedeker C."/>
            <person name="Pinto D."/>
            <person name="Vollmers J."/>
            <person name="Rivas-Marin E."/>
            <person name="Kohn T."/>
            <person name="Peeters S.H."/>
            <person name="Heuer A."/>
            <person name="Rast P."/>
            <person name="Oberbeckmann S."/>
            <person name="Bunk B."/>
            <person name="Jeske O."/>
            <person name="Meyerdierks A."/>
            <person name="Storesund J.E."/>
            <person name="Kallscheuer N."/>
            <person name="Luecker S."/>
            <person name="Lage O.M."/>
            <person name="Pohl T."/>
            <person name="Merkel B.J."/>
            <person name="Hornburger P."/>
            <person name="Mueller R.-W."/>
            <person name="Bruemmer F."/>
            <person name="Labrenz M."/>
            <person name="Spormann A.M."/>
            <person name="Op den Camp H."/>
            <person name="Overmann J."/>
            <person name="Amann R."/>
            <person name="Jetten M.S.M."/>
            <person name="Mascher T."/>
            <person name="Medema M.H."/>
            <person name="Devos D.P."/>
            <person name="Kaster A.-K."/>
            <person name="Ovreas L."/>
            <person name="Rohde M."/>
            <person name="Galperin M.Y."/>
            <person name="Jogler C."/>
        </authorList>
    </citation>
    <scope>NUCLEOTIDE SEQUENCE [LARGE SCALE GENOMIC DNA]</scope>
    <source>
        <strain evidence="2 3">Spb1</strain>
    </source>
</reference>
<evidence type="ECO:0000313" key="2">
    <source>
        <dbReference type="EMBL" id="QDV28765.1"/>
    </source>
</evidence>
<dbReference type="InterPro" id="IPR019613">
    <property type="entry name" value="DUF4198"/>
</dbReference>
<dbReference type="AlphaFoldDB" id="A0A518GJJ8"/>
<proteinExistence type="predicted"/>
<dbReference type="Proteomes" id="UP000315349">
    <property type="component" value="Chromosome"/>
</dbReference>
<organism evidence="2 3">
    <name type="scientific">Planctopirus ephydatiae</name>
    <dbReference type="NCBI Taxonomy" id="2528019"/>
    <lineage>
        <taxon>Bacteria</taxon>
        <taxon>Pseudomonadati</taxon>
        <taxon>Planctomycetota</taxon>
        <taxon>Planctomycetia</taxon>
        <taxon>Planctomycetales</taxon>
        <taxon>Planctomycetaceae</taxon>
        <taxon>Planctopirus</taxon>
    </lineage>
</organism>